<evidence type="ECO:0000313" key="2">
    <source>
        <dbReference type="Proteomes" id="UP001194468"/>
    </source>
</evidence>
<accession>A0AAD4BVL8</accession>
<proteinExistence type="predicted"/>
<reference evidence="1" key="2">
    <citation type="journal article" date="2020" name="Nat. Commun.">
        <title>Large-scale genome sequencing of mycorrhizal fungi provides insights into the early evolution of symbiotic traits.</title>
        <authorList>
            <person name="Miyauchi S."/>
            <person name="Kiss E."/>
            <person name="Kuo A."/>
            <person name="Drula E."/>
            <person name="Kohler A."/>
            <person name="Sanchez-Garcia M."/>
            <person name="Morin E."/>
            <person name="Andreopoulos B."/>
            <person name="Barry K.W."/>
            <person name="Bonito G."/>
            <person name="Buee M."/>
            <person name="Carver A."/>
            <person name="Chen C."/>
            <person name="Cichocki N."/>
            <person name="Clum A."/>
            <person name="Culley D."/>
            <person name="Crous P.W."/>
            <person name="Fauchery L."/>
            <person name="Girlanda M."/>
            <person name="Hayes R.D."/>
            <person name="Keri Z."/>
            <person name="LaButti K."/>
            <person name="Lipzen A."/>
            <person name="Lombard V."/>
            <person name="Magnuson J."/>
            <person name="Maillard F."/>
            <person name="Murat C."/>
            <person name="Nolan M."/>
            <person name="Ohm R.A."/>
            <person name="Pangilinan J."/>
            <person name="Pereira M.F."/>
            <person name="Perotto S."/>
            <person name="Peter M."/>
            <person name="Pfister S."/>
            <person name="Riley R."/>
            <person name="Sitrit Y."/>
            <person name="Stielow J.B."/>
            <person name="Szollosi G."/>
            <person name="Zifcakova L."/>
            <person name="Stursova M."/>
            <person name="Spatafora J.W."/>
            <person name="Tedersoo L."/>
            <person name="Vaario L.M."/>
            <person name="Yamada A."/>
            <person name="Yan M."/>
            <person name="Wang P."/>
            <person name="Xu J."/>
            <person name="Bruns T."/>
            <person name="Baldrian P."/>
            <person name="Vilgalys R."/>
            <person name="Dunand C."/>
            <person name="Henrissat B."/>
            <person name="Grigoriev I.V."/>
            <person name="Hibbett D."/>
            <person name="Nagy L.G."/>
            <person name="Martin F.M."/>
        </authorList>
    </citation>
    <scope>NUCLEOTIDE SEQUENCE</scope>
    <source>
        <strain evidence="1">BED1</strain>
    </source>
</reference>
<keyword evidence="2" id="KW-1185">Reference proteome</keyword>
<name>A0AAD4BVL8_BOLED</name>
<organism evidence="1 2">
    <name type="scientific">Boletus edulis BED1</name>
    <dbReference type="NCBI Taxonomy" id="1328754"/>
    <lineage>
        <taxon>Eukaryota</taxon>
        <taxon>Fungi</taxon>
        <taxon>Dikarya</taxon>
        <taxon>Basidiomycota</taxon>
        <taxon>Agaricomycotina</taxon>
        <taxon>Agaricomycetes</taxon>
        <taxon>Agaricomycetidae</taxon>
        <taxon>Boletales</taxon>
        <taxon>Boletineae</taxon>
        <taxon>Boletaceae</taxon>
        <taxon>Boletoideae</taxon>
        <taxon>Boletus</taxon>
    </lineage>
</organism>
<sequence length="161" mass="18242">MDAHRVPLIPVTIQGVMMDMPEGMYGISYYDIFTRKTEDNLSHTATYAELSQHFDHIQYSNWYLSDTNAMNAYWSMLSLVWIQPLGKLQSTIKGLKMHQTNDEFFDVTNNIQLGDLYSTTLQGLTSARLILVHVAAAMPQAGQFHLPVHTKQCLAASCQQN</sequence>
<reference evidence="1" key="1">
    <citation type="submission" date="2019-10" db="EMBL/GenBank/DDBJ databases">
        <authorList>
            <consortium name="DOE Joint Genome Institute"/>
            <person name="Kuo A."/>
            <person name="Miyauchi S."/>
            <person name="Kiss E."/>
            <person name="Drula E."/>
            <person name="Kohler A."/>
            <person name="Sanchez-Garcia M."/>
            <person name="Andreopoulos B."/>
            <person name="Barry K.W."/>
            <person name="Bonito G."/>
            <person name="Buee M."/>
            <person name="Carver A."/>
            <person name="Chen C."/>
            <person name="Cichocki N."/>
            <person name="Clum A."/>
            <person name="Culley D."/>
            <person name="Crous P.W."/>
            <person name="Fauchery L."/>
            <person name="Girlanda M."/>
            <person name="Hayes R."/>
            <person name="Keri Z."/>
            <person name="LaButti K."/>
            <person name="Lipzen A."/>
            <person name="Lombard V."/>
            <person name="Magnuson J."/>
            <person name="Maillard F."/>
            <person name="Morin E."/>
            <person name="Murat C."/>
            <person name="Nolan M."/>
            <person name="Ohm R."/>
            <person name="Pangilinan J."/>
            <person name="Pereira M."/>
            <person name="Perotto S."/>
            <person name="Peter M."/>
            <person name="Riley R."/>
            <person name="Sitrit Y."/>
            <person name="Stielow B."/>
            <person name="Szollosi G."/>
            <person name="Zifcakova L."/>
            <person name="Stursova M."/>
            <person name="Spatafora J.W."/>
            <person name="Tedersoo L."/>
            <person name="Vaario L.-M."/>
            <person name="Yamada A."/>
            <person name="Yan M."/>
            <person name="Wang P."/>
            <person name="Xu J."/>
            <person name="Bruns T."/>
            <person name="Baldrian P."/>
            <person name="Vilgalys R."/>
            <person name="Henrissat B."/>
            <person name="Grigoriev I.V."/>
            <person name="Hibbett D."/>
            <person name="Nagy L.G."/>
            <person name="Martin F.M."/>
        </authorList>
    </citation>
    <scope>NUCLEOTIDE SEQUENCE</scope>
    <source>
        <strain evidence="1">BED1</strain>
    </source>
</reference>
<dbReference type="EMBL" id="WHUW01000011">
    <property type="protein sequence ID" value="KAF8440921.1"/>
    <property type="molecule type" value="Genomic_DNA"/>
</dbReference>
<gene>
    <name evidence="1" type="ORF">L210DRAFT_870531</name>
</gene>
<comment type="caution">
    <text evidence="1">The sequence shown here is derived from an EMBL/GenBank/DDBJ whole genome shotgun (WGS) entry which is preliminary data.</text>
</comment>
<evidence type="ECO:0000313" key="1">
    <source>
        <dbReference type="EMBL" id="KAF8440921.1"/>
    </source>
</evidence>
<protein>
    <submittedName>
        <fullName evidence="1">Uncharacterized protein</fullName>
    </submittedName>
</protein>
<dbReference type="Proteomes" id="UP001194468">
    <property type="component" value="Unassembled WGS sequence"/>
</dbReference>
<dbReference type="AlphaFoldDB" id="A0AAD4BVL8"/>